<proteinExistence type="predicted"/>
<feature type="transmembrane region" description="Helical" evidence="2">
    <location>
        <begin position="21"/>
        <end position="42"/>
    </location>
</feature>
<gene>
    <name evidence="3" type="ORF">ECC02_007123</name>
</gene>
<feature type="compositionally biased region" description="Low complexity" evidence="1">
    <location>
        <begin position="49"/>
        <end position="60"/>
    </location>
</feature>
<comment type="caution">
    <text evidence="3">The sequence shown here is derived from an EMBL/GenBank/DDBJ whole genome shotgun (WGS) entry which is preliminary data.</text>
</comment>
<evidence type="ECO:0000256" key="2">
    <source>
        <dbReference type="SAM" id="Phobius"/>
    </source>
</evidence>
<keyword evidence="2" id="KW-0812">Transmembrane</keyword>
<dbReference type="PANTHER" id="PTHR13132:SF29">
    <property type="entry name" value="ALPHA-(1,6)-FUCOSYLTRANSFERASE"/>
    <property type="match status" value="1"/>
</dbReference>
<evidence type="ECO:0000313" key="4">
    <source>
        <dbReference type="Proteomes" id="UP000583944"/>
    </source>
</evidence>
<name>A0A7J6Y0G6_TRYCR</name>
<keyword evidence="2" id="KW-1133">Transmembrane helix</keyword>
<dbReference type="Proteomes" id="UP000583944">
    <property type="component" value="Unassembled WGS sequence"/>
</dbReference>
<keyword evidence="2" id="KW-0472">Membrane</keyword>
<sequence length="610" mass="67964">MIRLTQHKNNGGIKFCRRTRRTLVILVAALGALAWIIAVSLLRHLGGSATTETAAKTSSTPVTRNRDPTASTNVNTGRSSRMFVKGNIAQGENSISLPHLYPMHRHLPANRSAVVEAIQEKQMRRQAHCWATAPHSPLFPSPSSVGATLLLPLHVETADAMLQQEYFFARQKPTGSVSTGTFYSGYDTPPTAVNGTAFPWWVSKKSHHHLPCTAEVQKRLHEYQNEAPCGARRFLLSGIKEGGHGLGSSLIVISFDFLGALRLGRTLLIVAPKSDKKWQFVARGCLRAGRRSLDCFYLPPSRCKLPGGPVRVVRRGRDAASISSRVIRKYSVDIPGLDRNTIPSDEAFFGPGHQQWTCFSQYQKWVKNPANMAVYGTFEKGIDARLSFMLAQVFTYLTRAPQPWFQAMIEYHLSPLGLIAPHMVRVDSTPRNRCIVYVQDRGEVAKMREYYNVFGCHTVGLSIYRDYVAAISTSSESAPSQNSCRVFVSGGTPRQSFLWLKKEFEDESYEVLSTWNLSTLKAGSESTRWGASSPASSWVDLYAGVASTNWICAVQSNWCRMINFLRLTHGRVDCGFIDIGVLMLTSVEAREKYCVVSDFPTKPFSNVIRR</sequence>
<organism evidence="3 4">
    <name type="scientific">Trypanosoma cruzi</name>
    <dbReference type="NCBI Taxonomy" id="5693"/>
    <lineage>
        <taxon>Eukaryota</taxon>
        <taxon>Discoba</taxon>
        <taxon>Euglenozoa</taxon>
        <taxon>Kinetoplastea</taxon>
        <taxon>Metakinetoplastina</taxon>
        <taxon>Trypanosomatida</taxon>
        <taxon>Trypanosomatidae</taxon>
        <taxon>Trypanosoma</taxon>
        <taxon>Schizotrypanum</taxon>
    </lineage>
</organism>
<dbReference type="EMBL" id="JABDHM010000061">
    <property type="protein sequence ID" value="KAF5219896.1"/>
    <property type="molecule type" value="Genomic_DNA"/>
</dbReference>
<dbReference type="AlphaFoldDB" id="A0A7J6Y0G6"/>
<protein>
    <submittedName>
        <fullName evidence="3">Uncharacterized protein</fullName>
    </submittedName>
</protein>
<dbReference type="PANTHER" id="PTHR13132">
    <property type="entry name" value="ALPHA- 1,6 -FUCOSYLTRANSFERASE"/>
    <property type="match status" value="1"/>
</dbReference>
<dbReference type="VEuPathDB" id="TriTrypDB:BCY84_19056"/>
<dbReference type="VEuPathDB" id="TriTrypDB:ECC02_007123"/>
<reference evidence="3 4" key="1">
    <citation type="journal article" date="2019" name="Genome Biol. Evol.">
        <title>Nanopore Sequencing Significantly Improves Genome Assembly of the Protozoan Parasite Trypanosoma cruzi.</title>
        <authorList>
            <person name="Diaz-Viraque F."/>
            <person name="Pita S."/>
            <person name="Greif G."/>
            <person name="de Souza R.C.M."/>
            <person name="Iraola G."/>
            <person name="Robello C."/>
        </authorList>
    </citation>
    <scope>NUCLEOTIDE SEQUENCE [LARGE SCALE GENOMIC DNA]</scope>
    <source>
        <strain evidence="3 4">Berenice</strain>
    </source>
</reference>
<dbReference type="GO" id="GO:0046921">
    <property type="term" value="F:alpha-(1-&gt;6)-fucosyltransferase activity"/>
    <property type="evidence" value="ECO:0007669"/>
    <property type="project" value="TreeGrafter"/>
</dbReference>
<feature type="region of interest" description="Disordered" evidence="1">
    <location>
        <begin position="49"/>
        <end position="75"/>
    </location>
</feature>
<evidence type="ECO:0000256" key="1">
    <source>
        <dbReference type="SAM" id="MobiDB-lite"/>
    </source>
</evidence>
<dbReference type="GO" id="GO:0006487">
    <property type="term" value="P:protein N-linked glycosylation"/>
    <property type="evidence" value="ECO:0007669"/>
    <property type="project" value="TreeGrafter"/>
</dbReference>
<evidence type="ECO:0000313" key="3">
    <source>
        <dbReference type="EMBL" id="KAF5219896.1"/>
    </source>
</evidence>
<accession>A0A7J6Y0G6</accession>